<evidence type="ECO:0000313" key="3">
    <source>
        <dbReference type="Proteomes" id="UP001200145"/>
    </source>
</evidence>
<protein>
    <submittedName>
        <fullName evidence="2">SelT/SelW/SelH family protein</fullName>
    </submittedName>
</protein>
<accession>A0ABS9BEF8</accession>
<dbReference type="EMBL" id="JAKEVY010000001">
    <property type="protein sequence ID" value="MCF1714089.1"/>
    <property type="molecule type" value="Genomic_DNA"/>
</dbReference>
<organism evidence="2 3">
    <name type="scientific">Flavihumibacter fluminis</name>
    <dbReference type="NCBI Taxonomy" id="2909236"/>
    <lineage>
        <taxon>Bacteria</taxon>
        <taxon>Pseudomonadati</taxon>
        <taxon>Bacteroidota</taxon>
        <taxon>Chitinophagia</taxon>
        <taxon>Chitinophagales</taxon>
        <taxon>Chitinophagaceae</taxon>
        <taxon>Flavihumibacter</taxon>
    </lineage>
</organism>
<dbReference type="PANTHER" id="PTHR36417">
    <property type="entry name" value="SELENOPROTEIN DOMAIN PROTEIN (AFU_ORTHOLOGUE AFUA_1G05220)"/>
    <property type="match status" value="1"/>
</dbReference>
<dbReference type="Pfam" id="PF10262">
    <property type="entry name" value="Rdx"/>
    <property type="match status" value="1"/>
</dbReference>
<dbReference type="NCBIfam" id="TIGR02174">
    <property type="entry name" value="CXXU_selWTH"/>
    <property type="match status" value="1"/>
</dbReference>
<keyword evidence="3" id="KW-1185">Reference proteome</keyword>
<dbReference type="Proteomes" id="UP001200145">
    <property type="component" value="Unassembled WGS sequence"/>
</dbReference>
<gene>
    <name evidence="2" type="ORF">L0U88_05570</name>
</gene>
<dbReference type="PANTHER" id="PTHR36417:SF2">
    <property type="entry name" value="SELENOPROTEIN DOMAIN PROTEIN (AFU_ORTHOLOGUE AFUA_1G05220)"/>
    <property type="match status" value="1"/>
</dbReference>
<dbReference type="InterPro" id="IPR011893">
    <property type="entry name" value="Selenoprotein_Rdx-typ"/>
</dbReference>
<name>A0ABS9BEF8_9BACT</name>
<reference evidence="2 3" key="1">
    <citation type="submission" date="2022-01" db="EMBL/GenBank/DDBJ databases">
        <title>Flavihumibacter sp. nov., isolated from sediment of a river.</title>
        <authorList>
            <person name="Liu H."/>
        </authorList>
    </citation>
    <scope>NUCLEOTIDE SEQUENCE [LARGE SCALE GENOMIC DNA]</scope>
    <source>
        <strain evidence="2 3">RY-1</strain>
    </source>
</reference>
<dbReference type="SUPFAM" id="SSF52833">
    <property type="entry name" value="Thioredoxin-like"/>
    <property type="match status" value="1"/>
</dbReference>
<evidence type="ECO:0000313" key="2">
    <source>
        <dbReference type="EMBL" id="MCF1714089.1"/>
    </source>
</evidence>
<keyword evidence="1" id="KW-0676">Redox-active center</keyword>
<proteinExistence type="predicted"/>
<sequence>MKASITIEYCPKCHWLLRAAYMAQELLTTFEAELAEVTLRPSEIAGRYTLFINKEPVYDRKRDGGFKEIKEIKQLVRDHIAPGKSLGHSDRKD</sequence>
<dbReference type="RefSeq" id="WP_234864616.1">
    <property type="nucleotide sequence ID" value="NZ_JAKEVY010000001.1"/>
</dbReference>
<dbReference type="Gene3D" id="3.40.30.10">
    <property type="entry name" value="Glutaredoxin"/>
    <property type="match status" value="1"/>
</dbReference>
<comment type="caution">
    <text evidence="2">The sequence shown here is derived from an EMBL/GenBank/DDBJ whole genome shotgun (WGS) entry which is preliminary data.</text>
</comment>
<dbReference type="InterPro" id="IPR036249">
    <property type="entry name" value="Thioredoxin-like_sf"/>
</dbReference>
<evidence type="ECO:0000256" key="1">
    <source>
        <dbReference type="ARBA" id="ARBA00023284"/>
    </source>
</evidence>